<reference evidence="3 4" key="1">
    <citation type="submission" date="2020-03" db="EMBL/GenBank/DDBJ databases">
        <title>WGS of actinomycetes isolated from Thailand.</title>
        <authorList>
            <person name="Thawai C."/>
        </authorList>
    </citation>
    <scope>NUCLEOTIDE SEQUENCE [LARGE SCALE GENOMIC DNA]</scope>
    <source>
        <strain evidence="3 4">HSS6-12</strain>
    </source>
</reference>
<comment type="caution">
    <text evidence="3">The sequence shown here is derived from an EMBL/GenBank/DDBJ whole genome shotgun (WGS) entry which is preliminary data.</text>
</comment>
<dbReference type="InterPro" id="IPR029058">
    <property type="entry name" value="AB_hydrolase_fold"/>
</dbReference>
<sequence length="165" mass="17400">MVEHLVETWGADPARVYATGMSAGATMTYRLAAEAPDLFAAVAPVSGGLTSGQKPETTAGRPARAVSVLSIIGADDRAADALEIRLGQWRREYGCRDAAPTWVDRGKTVNRTTSACPDGMEVVGYTVNGMGHRWPGGAKVGLGAPDTAVNATDLIWDFFAAHPKR</sequence>
<dbReference type="PANTHER" id="PTHR43037:SF1">
    <property type="entry name" value="BLL1128 PROTEIN"/>
    <property type="match status" value="1"/>
</dbReference>
<organism evidence="3 4">
    <name type="scientific">Micromonospora thermarum</name>
    <dbReference type="NCBI Taxonomy" id="2720024"/>
    <lineage>
        <taxon>Bacteria</taxon>
        <taxon>Bacillati</taxon>
        <taxon>Actinomycetota</taxon>
        <taxon>Actinomycetes</taxon>
        <taxon>Micromonosporales</taxon>
        <taxon>Micromonosporaceae</taxon>
        <taxon>Micromonospora</taxon>
    </lineage>
</organism>
<protein>
    <submittedName>
        <fullName evidence="3">Prolyl oligopeptidase family serine peptidase</fullName>
    </submittedName>
</protein>
<proteinExistence type="predicted"/>
<evidence type="ECO:0000256" key="1">
    <source>
        <dbReference type="ARBA" id="ARBA00022729"/>
    </source>
</evidence>
<dbReference type="SUPFAM" id="SSF53474">
    <property type="entry name" value="alpha/beta-Hydrolases"/>
    <property type="match status" value="1"/>
</dbReference>
<keyword evidence="4" id="KW-1185">Reference proteome</keyword>
<feature type="domain" description="Peptidase S9 prolyl oligopeptidase catalytic" evidence="2">
    <location>
        <begin position="2"/>
        <end position="47"/>
    </location>
</feature>
<dbReference type="InterPro" id="IPR050955">
    <property type="entry name" value="Plant_Biomass_Hydrol_Est"/>
</dbReference>
<keyword evidence="1" id="KW-0732">Signal</keyword>
<dbReference type="InterPro" id="IPR001375">
    <property type="entry name" value="Peptidase_S9_cat"/>
</dbReference>
<name>A0ABX0ZG96_9ACTN</name>
<gene>
    <name evidence="3" type="ORF">HCJ94_23790</name>
</gene>
<dbReference type="Pfam" id="PF00326">
    <property type="entry name" value="Peptidase_S9"/>
    <property type="match status" value="1"/>
</dbReference>
<dbReference type="Proteomes" id="UP000783871">
    <property type="component" value="Unassembled WGS sequence"/>
</dbReference>
<evidence type="ECO:0000313" key="4">
    <source>
        <dbReference type="Proteomes" id="UP000783871"/>
    </source>
</evidence>
<dbReference type="RefSeq" id="WP_168003270.1">
    <property type="nucleotide sequence ID" value="NZ_JAATEO010000031.1"/>
</dbReference>
<evidence type="ECO:0000313" key="3">
    <source>
        <dbReference type="EMBL" id="NJP34920.1"/>
    </source>
</evidence>
<dbReference type="PANTHER" id="PTHR43037">
    <property type="entry name" value="UNNAMED PRODUCT-RELATED"/>
    <property type="match status" value="1"/>
</dbReference>
<accession>A0ABX0ZG96</accession>
<evidence type="ECO:0000259" key="2">
    <source>
        <dbReference type="Pfam" id="PF00326"/>
    </source>
</evidence>
<dbReference type="EMBL" id="JAATEO010000031">
    <property type="protein sequence ID" value="NJP34920.1"/>
    <property type="molecule type" value="Genomic_DNA"/>
</dbReference>
<dbReference type="Gene3D" id="3.40.50.1820">
    <property type="entry name" value="alpha/beta hydrolase"/>
    <property type="match status" value="1"/>
</dbReference>